<evidence type="ECO:0000256" key="3">
    <source>
        <dbReference type="ARBA" id="ARBA00022475"/>
    </source>
</evidence>
<dbReference type="PANTHER" id="PTHR43663">
    <property type="entry name" value="CHROMATE TRANSPORT PROTEIN-RELATED"/>
    <property type="match status" value="1"/>
</dbReference>
<evidence type="ECO:0000256" key="7">
    <source>
        <dbReference type="SAM" id="Phobius"/>
    </source>
</evidence>
<protein>
    <submittedName>
        <fullName evidence="8">Chromate transporter</fullName>
    </submittedName>
</protein>
<proteinExistence type="inferred from homology"/>
<evidence type="ECO:0000313" key="8">
    <source>
        <dbReference type="EMBL" id="MBO8460023.1"/>
    </source>
</evidence>
<comment type="caution">
    <text evidence="8">The sequence shown here is derived from an EMBL/GenBank/DDBJ whole genome shotgun (WGS) entry which is preliminary data.</text>
</comment>
<evidence type="ECO:0000256" key="6">
    <source>
        <dbReference type="ARBA" id="ARBA00023136"/>
    </source>
</evidence>
<evidence type="ECO:0000313" key="9">
    <source>
        <dbReference type="Proteomes" id="UP000823641"/>
    </source>
</evidence>
<evidence type="ECO:0000256" key="2">
    <source>
        <dbReference type="ARBA" id="ARBA00005262"/>
    </source>
</evidence>
<dbReference type="InterPro" id="IPR052518">
    <property type="entry name" value="CHR_Transporter"/>
</dbReference>
<keyword evidence="6 7" id="KW-0472">Membrane</keyword>
<name>A0A9D9N4L9_9BACT</name>
<sequence length="173" mass="18785">MVYLQLFIAFFKIGLFGFGGGYAILSLIQHEIERYGWMSQQEFTDIIAISQMTPGPIGINSATYVGYTASGSVLGSVVATFAIVLPSFIIMLILCKLYLHLRGNIYIEGAFVGLRPVVVGLIGAAALLLMNKENFIDYKSFLLFGGVLVGSYFKVHPILLIIAAGIAGLFLYS</sequence>
<evidence type="ECO:0000256" key="1">
    <source>
        <dbReference type="ARBA" id="ARBA00004651"/>
    </source>
</evidence>
<evidence type="ECO:0000256" key="4">
    <source>
        <dbReference type="ARBA" id="ARBA00022692"/>
    </source>
</evidence>
<dbReference type="EMBL" id="JADIMG010000067">
    <property type="protein sequence ID" value="MBO8460023.1"/>
    <property type="molecule type" value="Genomic_DNA"/>
</dbReference>
<comment type="similarity">
    <text evidence="2">Belongs to the chromate ion transporter (CHR) (TC 2.A.51) family.</text>
</comment>
<dbReference type="PANTHER" id="PTHR43663:SF1">
    <property type="entry name" value="CHROMATE TRANSPORTER"/>
    <property type="match status" value="1"/>
</dbReference>
<comment type="subcellular location">
    <subcellularLocation>
        <location evidence="1">Cell membrane</location>
        <topology evidence="1">Multi-pass membrane protein</topology>
    </subcellularLocation>
</comment>
<keyword evidence="5 7" id="KW-1133">Transmembrane helix</keyword>
<reference evidence="8" key="2">
    <citation type="journal article" date="2021" name="PeerJ">
        <title>Extensive microbial diversity within the chicken gut microbiome revealed by metagenomics and culture.</title>
        <authorList>
            <person name="Gilroy R."/>
            <person name="Ravi A."/>
            <person name="Getino M."/>
            <person name="Pursley I."/>
            <person name="Horton D.L."/>
            <person name="Alikhan N.F."/>
            <person name="Baker D."/>
            <person name="Gharbi K."/>
            <person name="Hall N."/>
            <person name="Watson M."/>
            <person name="Adriaenssens E.M."/>
            <person name="Foster-Nyarko E."/>
            <person name="Jarju S."/>
            <person name="Secka A."/>
            <person name="Antonio M."/>
            <person name="Oren A."/>
            <person name="Chaudhuri R.R."/>
            <person name="La Ragione R."/>
            <person name="Hildebrand F."/>
            <person name="Pallen M.J."/>
        </authorList>
    </citation>
    <scope>NUCLEOTIDE SEQUENCE</scope>
    <source>
        <strain evidence="8">G3-3990</strain>
    </source>
</reference>
<reference evidence="8" key="1">
    <citation type="submission" date="2020-10" db="EMBL/GenBank/DDBJ databases">
        <authorList>
            <person name="Gilroy R."/>
        </authorList>
    </citation>
    <scope>NUCLEOTIDE SEQUENCE</scope>
    <source>
        <strain evidence="8">G3-3990</strain>
    </source>
</reference>
<keyword evidence="3" id="KW-1003">Cell membrane</keyword>
<evidence type="ECO:0000256" key="5">
    <source>
        <dbReference type="ARBA" id="ARBA00022989"/>
    </source>
</evidence>
<dbReference type="GO" id="GO:0015109">
    <property type="term" value="F:chromate transmembrane transporter activity"/>
    <property type="evidence" value="ECO:0007669"/>
    <property type="project" value="InterPro"/>
</dbReference>
<dbReference type="Proteomes" id="UP000823641">
    <property type="component" value="Unassembled WGS sequence"/>
</dbReference>
<feature type="transmembrane region" description="Helical" evidence="7">
    <location>
        <begin position="141"/>
        <end position="172"/>
    </location>
</feature>
<feature type="transmembrane region" description="Helical" evidence="7">
    <location>
        <begin position="73"/>
        <end position="99"/>
    </location>
</feature>
<feature type="transmembrane region" description="Helical" evidence="7">
    <location>
        <begin position="6"/>
        <end position="28"/>
    </location>
</feature>
<accession>A0A9D9N4L9</accession>
<feature type="transmembrane region" description="Helical" evidence="7">
    <location>
        <begin position="105"/>
        <end position="129"/>
    </location>
</feature>
<keyword evidence="4 7" id="KW-0812">Transmembrane</keyword>
<dbReference type="Pfam" id="PF02417">
    <property type="entry name" value="Chromate_transp"/>
    <property type="match status" value="1"/>
</dbReference>
<gene>
    <name evidence="8" type="ORF">IAA73_06815</name>
</gene>
<dbReference type="InterPro" id="IPR003370">
    <property type="entry name" value="Chromate_transpt"/>
</dbReference>
<dbReference type="GO" id="GO:0005886">
    <property type="term" value="C:plasma membrane"/>
    <property type="evidence" value="ECO:0007669"/>
    <property type="project" value="UniProtKB-SubCell"/>
</dbReference>
<dbReference type="AlphaFoldDB" id="A0A9D9N4L9"/>
<organism evidence="8 9">
    <name type="scientific">Candidatus Gallipaludibacter merdavium</name>
    <dbReference type="NCBI Taxonomy" id="2840839"/>
    <lineage>
        <taxon>Bacteria</taxon>
        <taxon>Pseudomonadati</taxon>
        <taxon>Bacteroidota</taxon>
        <taxon>Bacteroidia</taxon>
        <taxon>Bacteroidales</taxon>
        <taxon>Candidatus Gallipaludibacter</taxon>
    </lineage>
</organism>